<dbReference type="RefSeq" id="WP_378161037.1">
    <property type="nucleotide sequence ID" value="NZ_JBHSBU010000001.1"/>
</dbReference>
<dbReference type="EMBL" id="JBHSBU010000001">
    <property type="protein sequence ID" value="MFC4158403.1"/>
    <property type="molecule type" value="Genomic_DNA"/>
</dbReference>
<dbReference type="InterPro" id="IPR014004">
    <property type="entry name" value="Transpt-assoc_nodulatn_dom_bac"/>
</dbReference>
<sequence length="170" mass="17151">MKRPLLTSGLLAVLLATGLAACSREDTNSIAVPEPNSPTSTTAPDTTTTTPPATTPDTNNTTSNTTGTTSTSGTTSTTDATSQADTNRNADTAGRTTGQAIDNATLTGKVKAALASDAGLKTLTLNVDSNDGVVTVSGTVPSQQMSDSVNQVVRGVEGVRSVQNNVTVRP</sequence>
<feature type="region of interest" description="Disordered" evidence="1">
    <location>
        <begin position="27"/>
        <end position="99"/>
    </location>
</feature>
<comment type="caution">
    <text evidence="4">The sequence shown here is derived from an EMBL/GenBank/DDBJ whole genome shotgun (WGS) entry which is preliminary data.</text>
</comment>
<dbReference type="PANTHER" id="PTHR34606">
    <property type="entry name" value="BON DOMAIN-CONTAINING PROTEIN"/>
    <property type="match status" value="1"/>
</dbReference>
<evidence type="ECO:0000256" key="1">
    <source>
        <dbReference type="SAM" id="MobiDB-lite"/>
    </source>
</evidence>
<keyword evidence="5" id="KW-1185">Reference proteome</keyword>
<evidence type="ECO:0000313" key="5">
    <source>
        <dbReference type="Proteomes" id="UP001595791"/>
    </source>
</evidence>
<accession>A0ABV8MJW0</accession>
<evidence type="ECO:0000259" key="3">
    <source>
        <dbReference type="PROSITE" id="PS50914"/>
    </source>
</evidence>
<feature type="compositionally biased region" description="Polar residues" evidence="1">
    <location>
        <begin position="87"/>
        <end position="99"/>
    </location>
</feature>
<keyword evidence="2" id="KW-0732">Signal</keyword>
<feature type="chain" id="PRO_5045691744" evidence="2">
    <location>
        <begin position="21"/>
        <end position="170"/>
    </location>
</feature>
<dbReference type="Pfam" id="PF04972">
    <property type="entry name" value="BON"/>
    <property type="match status" value="1"/>
</dbReference>
<feature type="domain" description="BON" evidence="3">
    <location>
        <begin position="102"/>
        <end position="170"/>
    </location>
</feature>
<feature type="signal peptide" evidence="2">
    <location>
        <begin position="1"/>
        <end position="20"/>
    </location>
</feature>
<proteinExistence type="predicted"/>
<dbReference type="PROSITE" id="PS50914">
    <property type="entry name" value="BON"/>
    <property type="match status" value="1"/>
</dbReference>
<dbReference type="PROSITE" id="PS51257">
    <property type="entry name" value="PROKAR_LIPOPROTEIN"/>
    <property type="match status" value="1"/>
</dbReference>
<dbReference type="InterPro" id="IPR007055">
    <property type="entry name" value="BON_dom"/>
</dbReference>
<dbReference type="Gene3D" id="3.30.1340.30">
    <property type="match status" value="1"/>
</dbReference>
<name>A0ABV8MJW0_9NEIS</name>
<protein>
    <submittedName>
        <fullName evidence="4">BON domain-containing protein</fullName>
    </submittedName>
</protein>
<dbReference type="SMART" id="SM00749">
    <property type="entry name" value="BON"/>
    <property type="match status" value="1"/>
</dbReference>
<dbReference type="InterPro" id="IPR051686">
    <property type="entry name" value="Lipoprotein_DolP"/>
</dbReference>
<dbReference type="Proteomes" id="UP001595791">
    <property type="component" value="Unassembled WGS sequence"/>
</dbReference>
<evidence type="ECO:0000256" key="2">
    <source>
        <dbReference type="SAM" id="SignalP"/>
    </source>
</evidence>
<evidence type="ECO:0000313" key="4">
    <source>
        <dbReference type="EMBL" id="MFC4158403.1"/>
    </source>
</evidence>
<reference evidence="5" key="1">
    <citation type="journal article" date="2019" name="Int. J. Syst. Evol. Microbiol.">
        <title>The Global Catalogue of Microorganisms (GCM) 10K type strain sequencing project: providing services to taxonomists for standard genome sequencing and annotation.</title>
        <authorList>
            <consortium name="The Broad Institute Genomics Platform"/>
            <consortium name="The Broad Institute Genome Sequencing Center for Infectious Disease"/>
            <person name="Wu L."/>
            <person name="Ma J."/>
        </authorList>
    </citation>
    <scope>NUCLEOTIDE SEQUENCE [LARGE SCALE GENOMIC DNA]</scope>
    <source>
        <strain evidence="5">LMG 29894</strain>
    </source>
</reference>
<feature type="compositionally biased region" description="Low complexity" evidence="1">
    <location>
        <begin position="37"/>
        <end position="86"/>
    </location>
</feature>
<gene>
    <name evidence="4" type="ORF">ACFOW7_03415</name>
</gene>
<organism evidence="4 5">
    <name type="scientific">Chitinimonas lacunae</name>
    <dbReference type="NCBI Taxonomy" id="1963018"/>
    <lineage>
        <taxon>Bacteria</taxon>
        <taxon>Pseudomonadati</taxon>
        <taxon>Pseudomonadota</taxon>
        <taxon>Betaproteobacteria</taxon>
        <taxon>Neisseriales</taxon>
        <taxon>Chitinibacteraceae</taxon>
        <taxon>Chitinimonas</taxon>
    </lineage>
</organism>
<dbReference type="PANTHER" id="PTHR34606:SF16">
    <property type="entry name" value="BON DOMAIN-CONTAINING PROTEIN"/>
    <property type="match status" value="1"/>
</dbReference>